<dbReference type="InterPro" id="IPR013766">
    <property type="entry name" value="Thioredoxin_domain"/>
</dbReference>
<evidence type="ECO:0000259" key="10">
    <source>
        <dbReference type="PROSITE" id="PS51352"/>
    </source>
</evidence>
<evidence type="ECO:0000256" key="2">
    <source>
        <dbReference type="ARBA" id="ARBA00005791"/>
    </source>
</evidence>
<feature type="domain" description="Thioredoxin" evidence="10">
    <location>
        <begin position="11"/>
        <end position="152"/>
    </location>
</feature>
<proteinExistence type="inferred from homology"/>
<comment type="subcellular location">
    <subcellularLocation>
        <location evidence="1 7">Periplasm</location>
    </subcellularLocation>
</comment>
<evidence type="ECO:0000256" key="6">
    <source>
        <dbReference type="ARBA" id="ARBA00023284"/>
    </source>
</evidence>
<keyword evidence="3 9" id="KW-0732">Signal</keyword>
<evidence type="ECO:0000256" key="8">
    <source>
        <dbReference type="PIRSR" id="PIRSR001488-1"/>
    </source>
</evidence>
<evidence type="ECO:0000256" key="5">
    <source>
        <dbReference type="ARBA" id="ARBA00023157"/>
    </source>
</evidence>
<dbReference type="InterPro" id="IPR023205">
    <property type="entry name" value="DsbA/DsbL"/>
</dbReference>
<dbReference type="RefSeq" id="WP_011630583.1">
    <property type="nucleotide sequence ID" value="NC_008340.1"/>
</dbReference>
<organism evidence="11 12">
    <name type="scientific">Alkalilimnicola ehrlichii (strain ATCC BAA-1101 / DSM 17681 / MLHE-1)</name>
    <dbReference type="NCBI Taxonomy" id="187272"/>
    <lineage>
        <taxon>Bacteria</taxon>
        <taxon>Pseudomonadati</taxon>
        <taxon>Pseudomonadota</taxon>
        <taxon>Gammaproteobacteria</taxon>
        <taxon>Chromatiales</taxon>
        <taxon>Ectothiorhodospiraceae</taxon>
        <taxon>Alkalilimnicola</taxon>
    </lineage>
</organism>
<name>Q0A4P7_ALKEH</name>
<feature type="chain" id="PRO_5004167847" description="Thiol:disulfide interchange protein" evidence="9">
    <location>
        <begin position="22"/>
        <end position="211"/>
    </location>
</feature>
<evidence type="ECO:0000256" key="1">
    <source>
        <dbReference type="ARBA" id="ARBA00004418"/>
    </source>
</evidence>
<evidence type="ECO:0000256" key="3">
    <source>
        <dbReference type="ARBA" id="ARBA00022729"/>
    </source>
</evidence>
<dbReference type="PIRSF" id="PIRSF001488">
    <property type="entry name" value="Tdi_protein"/>
    <property type="match status" value="1"/>
</dbReference>
<evidence type="ECO:0000313" key="11">
    <source>
        <dbReference type="EMBL" id="ABI58190.1"/>
    </source>
</evidence>
<dbReference type="GO" id="GO:0016491">
    <property type="term" value="F:oxidoreductase activity"/>
    <property type="evidence" value="ECO:0007669"/>
    <property type="project" value="InterPro"/>
</dbReference>
<keyword evidence="5 7" id="KW-1015">Disulfide bond</keyword>
<gene>
    <name evidence="11" type="ordered locus">Mlg_2850</name>
</gene>
<feature type="signal peptide" evidence="9">
    <location>
        <begin position="1"/>
        <end position="21"/>
    </location>
</feature>
<dbReference type="eggNOG" id="COG1651">
    <property type="taxonomic scope" value="Bacteria"/>
</dbReference>
<protein>
    <recommendedName>
        <fullName evidence="7">Thiol:disulfide interchange protein</fullName>
    </recommendedName>
</protein>
<evidence type="ECO:0000256" key="4">
    <source>
        <dbReference type="ARBA" id="ARBA00022764"/>
    </source>
</evidence>
<dbReference type="OrthoDB" id="9784896at2"/>
<keyword evidence="6" id="KW-0676">Redox-active center</keyword>
<dbReference type="PROSITE" id="PS51352">
    <property type="entry name" value="THIOREDOXIN_2"/>
    <property type="match status" value="1"/>
</dbReference>
<keyword evidence="12" id="KW-1185">Reference proteome</keyword>
<evidence type="ECO:0000256" key="7">
    <source>
        <dbReference type="PIRNR" id="PIRNR001488"/>
    </source>
</evidence>
<dbReference type="KEGG" id="aeh:Mlg_2850"/>
<dbReference type="AlphaFoldDB" id="Q0A4P7"/>
<accession>Q0A4P7</accession>
<feature type="disulfide bond" description="Redox-active" evidence="8">
    <location>
        <begin position="55"/>
        <end position="58"/>
    </location>
</feature>
<dbReference type="GO" id="GO:0042597">
    <property type="term" value="C:periplasmic space"/>
    <property type="evidence" value="ECO:0007669"/>
    <property type="project" value="UniProtKB-SubCell"/>
</dbReference>
<dbReference type="PANTHER" id="PTHR35891">
    <property type="entry name" value="THIOL:DISULFIDE INTERCHANGE PROTEIN DSBA"/>
    <property type="match status" value="1"/>
</dbReference>
<evidence type="ECO:0000256" key="9">
    <source>
        <dbReference type="SAM" id="SignalP"/>
    </source>
</evidence>
<dbReference type="Pfam" id="PF01323">
    <property type="entry name" value="DSBA"/>
    <property type="match status" value="1"/>
</dbReference>
<dbReference type="EMBL" id="CP000453">
    <property type="protein sequence ID" value="ABI58190.1"/>
    <property type="molecule type" value="Genomic_DNA"/>
</dbReference>
<comment type="similarity">
    <text evidence="2">Belongs to the thioredoxin family. DsbA subfamily.</text>
</comment>
<dbReference type="HOGENOM" id="CLU_088255_1_0_6"/>
<keyword evidence="4 7" id="KW-0574">Periplasm</keyword>
<dbReference type="PANTHER" id="PTHR35891:SF2">
    <property type="entry name" value="THIOL:DISULFIDE INTERCHANGE PROTEIN DSBA"/>
    <property type="match status" value="1"/>
</dbReference>
<dbReference type="InterPro" id="IPR036249">
    <property type="entry name" value="Thioredoxin-like_sf"/>
</dbReference>
<dbReference type="InterPro" id="IPR001853">
    <property type="entry name" value="DSBA-like_thioredoxin_dom"/>
</dbReference>
<dbReference type="CDD" id="cd03019">
    <property type="entry name" value="DsbA_DsbA"/>
    <property type="match status" value="1"/>
</dbReference>
<dbReference type="SUPFAM" id="SSF52833">
    <property type="entry name" value="Thioredoxin-like"/>
    <property type="match status" value="1"/>
</dbReference>
<dbReference type="Gene3D" id="3.40.30.10">
    <property type="entry name" value="Glutaredoxin"/>
    <property type="match status" value="1"/>
</dbReference>
<dbReference type="Proteomes" id="UP000001962">
    <property type="component" value="Chromosome"/>
</dbReference>
<reference evidence="12" key="1">
    <citation type="submission" date="2006-08" db="EMBL/GenBank/DDBJ databases">
        <title>Complete sequence of Alkalilimnicola ehrilichei MLHE-1.</title>
        <authorList>
            <person name="Copeland A."/>
            <person name="Lucas S."/>
            <person name="Lapidus A."/>
            <person name="Barry K."/>
            <person name="Detter J.C."/>
            <person name="Glavina del Rio T."/>
            <person name="Hammon N."/>
            <person name="Israni S."/>
            <person name="Dalin E."/>
            <person name="Tice H."/>
            <person name="Pitluck S."/>
            <person name="Sims D."/>
            <person name="Brettin T."/>
            <person name="Bruce D."/>
            <person name="Han C."/>
            <person name="Tapia R."/>
            <person name="Gilna P."/>
            <person name="Schmutz J."/>
            <person name="Larimer F."/>
            <person name="Land M."/>
            <person name="Hauser L."/>
            <person name="Kyrpides N."/>
            <person name="Mikhailova N."/>
            <person name="Oremland R.S."/>
            <person name="Hoeft S.E."/>
            <person name="Switzer-Blum J."/>
            <person name="Kulp T."/>
            <person name="King G."/>
            <person name="Tabita R."/>
            <person name="Witte B."/>
            <person name="Santini J.M."/>
            <person name="Basu P."/>
            <person name="Hollibaugh J.T."/>
            <person name="Xie G."/>
            <person name="Stolz J.F."/>
            <person name="Richardson P."/>
        </authorList>
    </citation>
    <scope>NUCLEOTIDE SEQUENCE [LARGE SCALE GENOMIC DNA]</scope>
    <source>
        <strain evidence="12">ATCC BAA-1101 / DSM 17681 / MLHE-1</strain>
    </source>
</reference>
<evidence type="ECO:0000313" key="12">
    <source>
        <dbReference type="Proteomes" id="UP000001962"/>
    </source>
</evidence>
<sequence length="211" mass="23706">MKPMRLLSALFLALLALPALAADFEAGRDYHVFDEPRRTTSGDQVEVTEFFAYSCPACRRFNGPLHDWYQQTERDVSLVRVPIPLRPQDQAHVRAYFTAQALGVVDEVHDDIYVALHDQGRALVSQGEVRDFFAERGVSPEAFDEAWDSRAVQTRTRRAMALARDYQVRSTPTVAVDGRYRITGGQAGSQARMIEAIEYLAGEREAARAAE</sequence>
<dbReference type="InterPro" id="IPR050824">
    <property type="entry name" value="Thiol_disulfide_DsbA"/>
</dbReference>